<protein>
    <submittedName>
        <fullName evidence="1">Uncharacterized protein</fullName>
    </submittedName>
</protein>
<evidence type="ECO:0000313" key="1">
    <source>
        <dbReference type="EMBL" id="KAI4358003.1"/>
    </source>
</evidence>
<sequence>MHGSRFQQLNEEKGLVPGYPVTMRNILGDNSVVAVHGISHKRIRGSLLAVSGPAATRDHHLQKIDKFTRSFLDNWAGKIIDIQLKTKKMIFLVSMNLIIENESTAFHEAFKATFDNLVLGIISLPIKIPGTSYFRALQSRKNVIAILGEVLAKRRASSTAYDDILDQLLRNEVKFSDEEIIDQIITILYSGYETVSTTSMMAVKYLRDHPKALQAMRDEHFAIQQSKKPEEQLNWDDYKNMIFTRAVILETLRLATIVHGLMRKTTTDVQLNGFTVPKDWRVLVYIREINYDPFLYEEPFNFNPWRWTEKDLESHNHNMLFGRGSRMCAGKELGIVKVSLFLHHFVTRYRLIFFFTDCMWEEVEGNKLLKFPRVEAPNGLKLRVAEY</sequence>
<proteinExistence type="predicted"/>
<keyword evidence="2" id="KW-1185">Reference proteome</keyword>
<dbReference type="EMBL" id="CM039426">
    <property type="protein sequence ID" value="KAI4358003.1"/>
    <property type="molecule type" value="Genomic_DNA"/>
</dbReference>
<accession>A0ACB9QB18</accession>
<name>A0ACB9QB18_BAUVA</name>
<comment type="caution">
    <text evidence="1">The sequence shown here is derived from an EMBL/GenBank/DDBJ whole genome shotgun (WGS) entry which is preliminary data.</text>
</comment>
<reference evidence="1 2" key="1">
    <citation type="journal article" date="2022" name="DNA Res.">
        <title>Chromosomal-level genome assembly of the orchid tree Bauhinia variegata (Leguminosae; Cercidoideae) supports the allotetraploid origin hypothesis of Bauhinia.</title>
        <authorList>
            <person name="Zhong Y."/>
            <person name="Chen Y."/>
            <person name="Zheng D."/>
            <person name="Pang J."/>
            <person name="Liu Y."/>
            <person name="Luo S."/>
            <person name="Meng S."/>
            <person name="Qian L."/>
            <person name="Wei D."/>
            <person name="Dai S."/>
            <person name="Zhou R."/>
        </authorList>
    </citation>
    <scope>NUCLEOTIDE SEQUENCE [LARGE SCALE GENOMIC DNA]</scope>
    <source>
        <strain evidence="1">BV-YZ2020</strain>
    </source>
</reference>
<evidence type="ECO:0000313" key="2">
    <source>
        <dbReference type="Proteomes" id="UP000828941"/>
    </source>
</evidence>
<dbReference type="Proteomes" id="UP000828941">
    <property type="component" value="Chromosome 1"/>
</dbReference>
<gene>
    <name evidence="1" type="ORF">L6164_001912</name>
</gene>
<organism evidence="1 2">
    <name type="scientific">Bauhinia variegata</name>
    <name type="common">Purple orchid tree</name>
    <name type="synonym">Phanera variegata</name>
    <dbReference type="NCBI Taxonomy" id="167791"/>
    <lineage>
        <taxon>Eukaryota</taxon>
        <taxon>Viridiplantae</taxon>
        <taxon>Streptophyta</taxon>
        <taxon>Embryophyta</taxon>
        <taxon>Tracheophyta</taxon>
        <taxon>Spermatophyta</taxon>
        <taxon>Magnoliopsida</taxon>
        <taxon>eudicotyledons</taxon>
        <taxon>Gunneridae</taxon>
        <taxon>Pentapetalae</taxon>
        <taxon>rosids</taxon>
        <taxon>fabids</taxon>
        <taxon>Fabales</taxon>
        <taxon>Fabaceae</taxon>
        <taxon>Cercidoideae</taxon>
        <taxon>Cercideae</taxon>
        <taxon>Bauhiniinae</taxon>
        <taxon>Bauhinia</taxon>
    </lineage>
</organism>